<organism evidence="3 4">
    <name type="scientific">Melanomma pulvis-pyrius CBS 109.77</name>
    <dbReference type="NCBI Taxonomy" id="1314802"/>
    <lineage>
        <taxon>Eukaryota</taxon>
        <taxon>Fungi</taxon>
        <taxon>Dikarya</taxon>
        <taxon>Ascomycota</taxon>
        <taxon>Pezizomycotina</taxon>
        <taxon>Dothideomycetes</taxon>
        <taxon>Pleosporomycetidae</taxon>
        <taxon>Pleosporales</taxon>
        <taxon>Melanommataceae</taxon>
        <taxon>Melanomma</taxon>
    </lineage>
</organism>
<keyword evidence="1" id="KW-1133">Transmembrane helix</keyword>
<keyword evidence="4" id="KW-1185">Reference proteome</keyword>
<feature type="transmembrane region" description="Helical" evidence="1">
    <location>
        <begin position="285"/>
        <end position="307"/>
    </location>
</feature>
<dbReference type="AlphaFoldDB" id="A0A6A6WNG4"/>
<evidence type="ECO:0000313" key="4">
    <source>
        <dbReference type="Proteomes" id="UP000799757"/>
    </source>
</evidence>
<keyword evidence="1" id="KW-0812">Transmembrane</keyword>
<gene>
    <name evidence="3" type="ORF">K505DRAFT_344511</name>
</gene>
<dbReference type="EMBL" id="MU002808">
    <property type="protein sequence ID" value="KAF2785609.1"/>
    <property type="molecule type" value="Genomic_DNA"/>
</dbReference>
<keyword evidence="1" id="KW-0472">Membrane</keyword>
<evidence type="ECO:0000259" key="2">
    <source>
        <dbReference type="Pfam" id="PF26616"/>
    </source>
</evidence>
<dbReference type="OrthoDB" id="5396681at2759"/>
<dbReference type="InterPro" id="IPR058257">
    <property type="entry name" value="CorA-like_dom"/>
</dbReference>
<name>A0A6A6WNG4_9PLEO</name>
<protein>
    <recommendedName>
        <fullName evidence="2">CorA-like transporter domain-containing protein</fullName>
    </recommendedName>
</protein>
<sequence>MRKGKANPTFIELVLSFGFKIEEADEYFSSFLFKYKSDISLSYGSIHYVERHGRKKPNDPWAFRKYAVYHRYDHDKRVSAWILLQPRAASQQWLEHRKDWQATQDSWNPLRQHFRFVRSSSSQWRWFLNYLSDELREIRLRVICQSDPRLSSGSDEIDFTKSQALELIEGKTRRARAAIESTIIVTENLALHLEEMTRIQRHSKINHNPQDYRNPLTAEIAQLKSQLELHAHKTRDMIESAKSVNIMVQFYAIGKNSEIDIVAQSIFSTELFHLDPVVFDIRNGVGIFLTLSLTLTACTIAAAFLWIRRETVLARPKASVTP</sequence>
<feature type="domain" description="CorA-like transporter" evidence="2">
    <location>
        <begin position="8"/>
        <end position="140"/>
    </location>
</feature>
<proteinExistence type="predicted"/>
<evidence type="ECO:0000256" key="1">
    <source>
        <dbReference type="SAM" id="Phobius"/>
    </source>
</evidence>
<accession>A0A6A6WNG4</accession>
<evidence type="ECO:0000313" key="3">
    <source>
        <dbReference type="EMBL" id="KAF2785609.1"/>
    </source>
</evidence>
<reference evidence="3" key="1">
    <citation type="journal article" date="2020" name="Stud. Mycol.">
        <title>101 Dothideomycetes genomes: a test case for predicting lifestyles and emergence of pathogens.</title>
        <authorList>
            <person name="Haridas S."/>
            <person name="Albert R."/>
            <person name="Binder M."/>
            <person name="Bloem J."/>
            <person name="Labutti K."/>
            <person name="Salamov A."/>
            <person name="Andreopoulos B."/>
            <person name="Baker S."/>
            <person name="Barry K."/>
            <person name="Bills G."/>
            <person name="Bluhm B."/>
            <person name="Cannon C."/>
            <person name="Castanera R."/>
            <person name="Culley D."/>
            <person name="Daum C."/>
            <person name="Ezra D."/>
            <person name="Gonzalez J."/>
            <person name="Henrissat B."/>
            <person name="Kuo A."/>
            <person name="Liang C."/>
            <person name="Lipzen A."/>
            <person name="Lutzoni F."/>
            <person name="Magnuson J."/>
            <person name="Mondo S."/>
            <person name="Nolan M."/>
            <person name="Ohm R."/>
            <person name="Pangilinan J."/>
            <person name="Park H.-J."/>
            <person name="Ramirez L."/>
            <person name="Alfaro M."/>
            <person name="Sun H."/>
            <person name="Tritt A."/>
            <person name="Yoshinaga Y."/>
            <person name="Zwiers L.-H."/>
            <person name="Turgeon B."/>
            <person name="Goodwin S."/>
            <person name="Spatafora J."/>
            <person name="Crous P."/>
            <person name="Grigoriev I."/>
        </authorList>
    </citation>
    <scope>NUCLEOTIDE SEQUENCE</scope>
    <source>
        <strain evidence="3">CBS 109.77</strain>
    </source>
</reference>
<dbReference type="Pfam" id="PF26616">
    <property type="entry name" value="CorA-like"/>
    <property type="match status" value="1"/>
</dbReference>
<dbReference type="Proteomes" id="UP000799757">
    <property type="component" value="Unassembled WGS sequence"/>
</dbReference>